<organism evidence="1 2">
    <name type="scientific">Vermiconidia calcicola</name>
    <dbReference type="NCBI Taxonomy" id="1690605"/>
    <lineage>
        <taxon>Eukaryota</taxon>
        <taxon>Fungi</taxon>
        <taxon>Dikarya</taxon>
        <taxon>Ascomycota</taxon>
        <taxon>Pezizomycotina</taxon>
        <taxon>Dothideomycetes</taxon>
        <taxon>Dothideomycetidae</taxon>
        <taxon>Mycosphaerellales</taxon>
        <taxon>Extremaceae</taxon>
        <taxon>Vermiconidia</taxon>
    </lineage>
</organism>
<dbReference type="Proteomes" id="UP001281147">
    <property type="component" value="Unassembled WGS sequence"/>
</dbReference>
<comment type="caution">
    <text evidence="1">The sequence shown here is derived from an EMBL/GenBank/DDBJ whole genome shotgun (WGS) entry which is preliminary data.</text>
</comment>
<keyword evidence="2" id="KW-1185">Reference proteome</keyword>
<gene>
    <name evidence="1" type="ORF">LTR37_001465</name>
</gene>
<reference evidence="1" key="1">
    <citation type="submission" date="2023-07" db="EMBL/GenBank/DDBJ databases">
        <title>Black Yeasts Isolated from many extreme environments.</title>
        <authorList>
            <person name="Coleine C."/>
            <person name="Stajich J.E."/>
            <person name="Selbmann L."/>
        </authorList>
    </citation>
    <scope>NUCLEOTIDE SEQUENCE</scope>
    <source>
        <strain evidence="1">CCFEE 5714</strain>
    </source>
</reference>
<evidence type="ECO:0000313" key="2">
    <source>
        <dbReference type="Proteomes" id="UP001281147"/>
    </source>
</evidence>
<dbReference type="EMBL" id="JAUTXU010000007">
    <property type="protein sequence ID" value="KAK3723981.1"/>
    <property type="molecule type" value="Genomic_DNA"/>
</dbReference>
<proteinExistence type="predicted"/>
<sequence>MAAASKVLGIVELLEKILCQLPARDLYQATTTCRQFHAVCNSSPLLQTMLFLSPDNSELSRGRRWNPIIFAACSDLDRLRFVLNIVSAPTRFRIKLDNFNKGRISEHHDYARMFLTQPPCQEVEGNRSVNLEGNGVPFRVFKDAGVTLGDVLRELRRQPTHSAAVQNNRKIGSSWTLHVQILVIATAEDRVEERWEGRMRRKRAFGPRLPGS</sequence>
<accession>A0ACC3NVM6</accession>
<evidence type="ECO:0000313" key="1">
    <source>
        <dbReference type="EMBL" id="KAK3723981.1"/>
    </source>
</evidence>
<protein>
    <submittedName>
        <fullName evidence="1">Uncharacterized protein</fullName>
    </submittedName>
</protein>
<name>A0ACC3NVM6_9PEZI</name>